<organism evidence="1 2">
    <name type="scientific">Romanomermis culicivorax</name>
    <name type="common">Nematode worm</name>
    <dbReference type="NCBI Taxonomy" id="13658"/>
    <lineage>
        <taxon>Eukaryota</taxon>
        <taxon>Metazoa</taxon>
        <taxon>Ecdysozoa</taxon>
        <taxon>Nematoda</taxon>
        <taxon>Enoplea</taxon>
        <taxon>Dorylaimia</taxon>
        <taxon>Mermithida</taxon>
        <taxon>Mermithoidea</taxon>
        <taxon>Mermithidae</taxon>
        <taxon>Romanomermis</taxon>
    </lineage>
</organism>
<proteinExistence type="predicted"/>
<evidence type="ECO:0000313" key="1">
    <source>
        <dbReference type="Proteomes" id="UP000887565"/>
    </source>
</evidence>
<dbReference type="Proteomes" id="UP000887565">
    <property type="component" value="Unplaced"/>
</dbReference>
<dbReference type="WBParaSite" id="nRc.2.0.1.t01639-RA">
    <property type="protein sequence ID" value="nRc.2.0.1.t01639-RA"/>
    <property type="gene ID" value="nRc.2.0.1.g01639"/>
</dbReference>
<keyword evidence="1" id="KW-1185">Reference proteome</keyword>
<protein>
    <submittedName>
        <fullName evidence="2">Uncharacterized protein</fullName>
    </submittedName>
</protein>
<dbReference type="AlphaFoldDB" id="A0A915HJM0"/>
<evidence type="ECO:0000313" key="2">
    <source>
        <dbReference type="WBParaSite" id="nRc.2.0.1.t01639-RA"/>
    </source>
</evidence>
<accession>A0A915HJM0</accession>
<sequence length="140" mass="16022">MELVNRNLTINMKIAAPIFNFFDPKSKSIASINLAMENWLPVGKNMADRCREQRNILKWRFPIVRIGKNGYMENSAIFLACTSDGIEVASQDIGKAFNIHFITDSHMYYEIGSIKFIDYIACYPQNVGFYDHCVYAGAHQ</sequence>
<name>A0A915HJM0_ROMCU</name>
<reference evidence="2" key="1">
    <citation type="submission" date="2022-11" db="UniProtKB">
        <authorList>
            <consortium name="WormBaseParasite"/>
        </authorList>
    </citation>
    <scope>IDENTIFICATION</scope>
</reference>